<feature type="compositionally biased region" description="Acidic residues" evidence="1">
    <location>
        <begin position="101"/>
        <end position="131"/>
    </location>
</feature>
<feature type="region of interest" description="Disordered" evidence="1">
    <location>
        <begin position="83"/>
        <end position="131"/>
    </location>
</feature>
<comment type="caution">
    <text evidence="2">The sequence shown here is derived from an EMBL/GenBank/DDBJ whole genome shotgun (WGS) entry which is preliminary data.</text>
</comment>
<gene>
    <name evidence="2" type="ORF">RDB_LOCUS163662</name>
</gene>
<dbReference type="EMBL" id="CAJMWS010000797">
    <property type="protein sequence ID" value="CAE6463827.1"/>
    <property type="molecule type" value="Genomic_DNA"/>
</dbReference>
<proteinExistence type="predicted"/>
<name>A0A8H3BQS0_9AGAM</name>
<evidence type="ECO:0000256" key="1">
    <source>
        <dbReference type="SAM" id="MobiDB-lite"/>
    </source>
</evidence>
<dbReference type="AlphaFoldDB" id="A0A8H3BQS0"/>
<reference evidence="2" key="1">
    <citation type="submission" date="2021-01" db="EMBL/GenBank/DDBJ databases">
        <authorList>
            <person name="Kaushik A."/>
        </authorList>
    </citation>
    <scope>NUCLEOTIDE SEQUENCE</scope>
    <source>
        <strain evidence="2">AG1-1C</strain>
    </source>
</reference>
<evidence type="ECO:0000313" key="2">
    <source>
        <dbReference type="EMBL" id="CAE6463827.1"/>
    </source>
</evidence>
<sequence>MKAGKKLTPKTQLLFEELKDATESNMNDLLKKYQLGNTTLPYCFEFLQVTLKMAETLVDFDKGEVLNNNNFIEYLEAELKSISPEEGPNSTWMVLSLGEDGGPESNDDESQDESEDESKDESEDDSKDDSK</sequence>
<dbReference type="Proteomes" id="UP000663846">
    <property type="component" value="Unassembled WGS sequence"/>
</dbReference>
<evidence type="ECO:0000313" key="3">
    <source>
        <dbReference type="Proteomes" id="UP000663846"/>
    </source>
</evidence>
<accession>A0A8H3BQS0</accession>
<organism evidence="2 3">
    <name type="scientific">Rhizoctonia solani</name>
    <dbReference type="NCBI Taxonomy" id="456999"/>
    <lineage>
        <taxon>Eukaryota</taxon>
        <taxon>Fungi</taxon>
        <taxon>Dikarya</taxon>
        <taxon>Basidiomycota</taxon>
        <taxon>Agaricomycotina</taxon>
        <taxon>Agaricomycetes</taxon>
        <taxon>Cantharellales</taxon>
        <taxon>Ceratobasidiaceae</taxon>
        <taxon>Rhizoctonia</taxon>
    </lineage>
</organism>
<protein>
    <submittedName>
        <fullName evidence="2">Uncharacterized protein</fullName>
    </submittedName>
</protein>